<dbReference type="Pfam" id="PF00383">
    <property type="entry name" value="dCMP_cyt_deam_1"/>
    <property type="match status" value="1"/>
</dbReference>
<dbReference type="InterPro" id="IPR002125">
    <property type="entry name" value="CMP_dCMP_dom"/>
</dbReference>
<comment type="caution">
    <text evidence="4">The sequence shown here is derived from an EMBL/GenBank/DDBJ whole genome shotgun (WGS) entry which is preliminary data.</text>
</comment>
<dbReference type="PANTHER" id="PTHR11079">
    <property type="entry name" value="CYTOSINE DEAMINASE FAMILY MEMBER"/>
    <property type="match status" value="1"/>
</dbReference>
<dbReference type="CDD" id="cd01285">
    <property type="entry name" value="nucleoside_deaminase"/>
    <property type="match status" value="1"/>
</dbReference>
<keyword evidence="5" id="KW-1185">Reference proteome</keyword>
<proteinExistence type="predicted"/>
<name>A0ABT1WEN6_9BURK</name>
<evidence type="ECO:0000259" key="3">
    <source>
        <dbReference type="PROSITE" id="PS51747"/>
    </source>
</evidence>
<keyword evidence="2" id="KW-0862">Zinc</keyword>
<gene>
    <name evidence="4" type="ORF">NQT62_05885</name>
</gene>
<dbReference type="Gene3D" id="3.40.140.10">
    <property type="entry name" value="Cytidine Deaminase, domain 2"/>
    <property type="match status" value="1"/>
</dbReference>
<protein>
    <submittedName>
        <fullName evidence="4">Nucleoside deaminase</fullName>
    </submittedName>
</protein>
<dbReference type="PANTHER" id="PTHR11079:SF202">
    <property type="entry name" value="TRNA-SPECIFIC ADENOSINE DEAMINASE"/>
    <property type="match status" value="1"/>
</dbReference>
<sequence>MVLGTRPLNKFVLKQHQHNAVDERFMHEALAQARLAASEGEVPIGAVLVCDNAVLGRGRNAPIRLNNPCAHAELQAIQEACQHSANYRLGSAATLYVTLQPCLMCLGAILHARIGRVVVGSPQSRFHDNLAQTLSLFDDSEAWHGCRFETGCMEAASTDLLSAFFKAKRQGRETTLRQLKQLADLPNVNKDTVVLLNQLGLHSGGDFLKPDLAQQTRRLRELVLTLKAQGNRIQAAVIDSLCDYLDGEPVRSWKDYV</sequence>
<dbReference type="PROSITE" id="PS00903">
    <property type="entry name" value="CYT_DCMP_DEAMINASES_1"/>
    <property type="match status" value="1"/>
</dbReference>
<organism evidence="4 5">
    <name type="scientific">Limnobacter humi</name>
    <dbReference type="NCBI Taxonomy" id="1778671"/>
    <lineage>
        <taxon>Bacteria</taxon>
        <taxon>Pseudomonadati</taxon>
        <taxon>Pseudomonadota</taxon>
        <taxon>Betaproteobacteria</taxon>
        <taxon>Burkholderiales</taxon>
        <taxon>Burkholderiaceae</taxon>
        <taxon>Limnobacter</taxon>
    </lineage>
</organism>
<keyword evidence="1" id="KW-0479">Metal-binding</keyword>
<dbReference type="PROSITE" id="PS51747">
    <property type="entry name" value="CYT_DCMP_DEAMINASES_2"/>
    <property type="match status" value="1"/>
</dbReference>
<dbReference type="InterPro" id="IPR016192">
    <property type="entry name" value="APOBEC/CMP_deaminase_Zn-bd"/>
</dbReference>
<reference evidence="4 5" key="1">
    <citation type="submission" date="2022-07" db="EMBL/GenBank/DDBJ databases">
        <authorList>
            <person name="Xamxidin M."/>
            <person name="Wu M."/>
        </authorList>
    </citation>
    <scope>NUCLEOTIDE SEQUENCE [LARGE SCALE GENOMIC DNA]</scope>
    <source>
        <strain evidence="4 5">NBRC 111650</strain>
    </source>
</reference>
<feature type="domain" description="CMP/dCMP-type deaminase" evidence="3">
    <location>
        <begin position="20"/>
        <end position="137"/>
    </location>
</feature>
<accession>A0ABT1WEN6</accession>
<dbReference type="Proteomes" id="UP001204142">
    <property type="component" value="Unassembled WGS sequence"/>
</dbReference>
<evidence type="ECO:0000313" key="4">
    <source>
        <dbReference type="EMBL" id="MCQ8895969.1"/>
    </source>
</evidence>
<evidence type="ECO:0000313" key="5">
    <source>
        <dbReference type="Proteomes" id="UP001204142"/>
    </source>
</evidence>
<dbReference type="InterPro" id="IPR016193">
    <property type="entry name" value="Cytidine_deaminase-like"/>
</dbReference>
<dbReference type="RefSeq" id="WP_256763744.1">
    <property type="nucleotide sequence ID" value="NZ_JANIGO010000002.1"/>
</dbReference>
<dbReference type="EMBL" id="JANIGO010000002">
    <property type="protein sequence ID" value="MCQ8895969.1"/>
    <property type="molecule type" value="Genomic_DNA"/>
</dbReference>
<evidence type="ECO:0000256" key="1">
    <source>
        <dbReference type="ARBA" id="ARBA00022723"/>
    </source>
</evidence>
<evidence type="ECO:0000256" key="2">
    <source>
        <dbReference type="ARBA" id="ARBA00022833"/>
    </source>
</evidence>
<dbReference type="SUPFAM" id="SSF53927">
    <property type="entry name" value="Cytidine deaminase-like"/>
    <property type="match status" value="1"/>
</dbReference>